<evidence type="ECO:0000313" key="4">
    <source>
        <dbReference type="Proteomes" id="UP000013827"/>
    </source>
</evidence>
<evidence type="ECO:0000256" key="2">
    <source>
        <dbReference type="SAM" id="SignalP"/>
    </source>
</evidence>
<dbReference type="eggNOG" id="KOG1337">
    <property type="taxonomic scope" value="Eukaryota"/>
</dbReference>
<dbReference type="EnsemblProtists" id="EOD12355">
    <property type="protein sequence ID" value="EOD12355"/>
    <property type="gene ID" value="EMIHUDRAFT_104231"/>
</dbReference>
<dbReference type="Proteomes" id="UP000013827">
    <property type="component" value="Unassembled WGS sequence"/>
</dbReference>
<reference evidence="3" key="2">
    <citation type="submission" date="2024-10" db="UniProtKB">
        <authorList>
            <consortium name="EnsemblProtists"/>
        </authorList>
    </citation>
    <scope>IDENTIFICATION</scope>
</reference>
<accession>A0A0D3IM70</accession>
<sequence length="320" mass="34200">MPPLLHVRLLALASLLAPCPADELPPVEAIEAWAHEQGLLSRSLRLSDSTETGVGVVAAADIPAGALLVRSPAPLCVTAARARADPGVGPLLLRAEATGPAVDDNVAMAAFLMRAVDVPPPELAPWIRALPASFDLPLTWSEPELLQLQASPARLRAEALRRWSRAEYARIFGAWSEPLDFEGSLSRWTWALSAVWSRSFMLGAVEGSWRVLAPVADLLNHASHVEGAGEAEQGSEQGLELGRSTPPAAKMELHARGDSPRHWHSAAGAAGAGGESYESLPLSDEALTLVATREVSAGEEVHILLLQLRDERDRAEIEPR</sequence>
<proteinExistence type="predicted"/>
<feature type="signal peptide" evidence="2">
    <location>
        <begin position="1"/>
        <end position="21"/>
    </location>
</feature>
<dbReference type="CDD" id="cd10527">
    <property type="entry name" value="SET_LSMT"/>
    <property type="match status" value="1"/>
</dbReference>
<dbReference type="PANTHER" id="PTHR13271:SF154">
    <property type="entry name" value="GRIP DOMAIN-CONTAINING PROTEIN"/>
    <property type="match status" value="1"/>
</dbReference>
<dbReference type="STRING" id="2903.R1DCT8"/>
<dbReference type="AlphaFoldDB" id="A0A0D3IM70"/>
<keyword evidence="4" id="KW-1185">Reference proteome</keyword>
<dbReference type="RefSeq" id="XP_005764784.1">
    <property type="nucleotide sequence ID" value="XM_005764727.1"/>
</dbReference>
<dbReference type="GeneID" id="17258540"/>
<dbReference type="GO" id="GO:0016279">
    <property type="term" value="F:protein-lysine N-methyltransferase activity"/>
    <property type="evidence" value="ECO:0007669"/>
    <property type="project" value="TreeGrafter"/>
</dbReference>
<dbReference type="InterPro" id="IPR046341">
    <property type="entry name" value="SET_dom_sf"/>
</dbReference>
<dbReference type="PaxDb" id="2903-EOD12355"/>
<reference evidence="4" key="1">
    <citation type="journal article" date="2013" name="Nature">
        <title>Pan genome of the phytoplankton Emiliania underpins its global distribution.</title>
        <authorList>
            <person name="Read B.A."/>
            <person name="Kegel J."/>
            <person name="Klute M.J."/>
            <person name="Kuo A."/>
            <person name="Lefebvre S.C."/>
            <person name="Maumus F."/>
            <person name="Mayer C."/>
            <person name="Miller J."/>
            <person name="Monier A."/>
            <person name="Salamov A."/>
            <person name="Young J."/>
            <person name="Aguilar M."/>
            <person name="Claverie J.M."/>
            <person name="Frickenhaus S."/>
            <person name="Gonzalez K."/>
            <person name="Herman E.K."/>
            <person name="Lin Y.C."/>
            <person name="Napier J."/>
            <person name="Ogata H."/>
            <person name="Sarno A.F."/>
            <person name="Shmutz J."/>
            <person name="Schroeder D."/>
            <person name="de Vargas C."/>
            <person name="Verret F."/>
            <person name="von Dassow P."/>
            <person name="Valentin K."/>
            <person name="Van de Peer Y."/>
            <person name="Wheeler G."/>
            <person name="Dacks J.B."/>
            <person name="Delwiche C.F."/>
            <person name="Dyhrman S.T."/>
            <person name="Glockner G."/>
            <person name="John U."/>
            <person name="Richards T."/>
            <person name="Worden A.Z."/>
            <person name="Zhang X."/>
            <person name="Grigoriev I.V."/>
            <person name="Allen A.E."/>
            <person name="Bidle K."/>
            <person name="Borodovsky M."/>
            <person name="Bowler C."/>
            <person name="Brownlee C."/>
            <person name="Cock J.M."/>
            <person name="Elias M."/>
            <person name="Gladyshev V.N."/>
            <person name="Groth M."/>
            <person name="Guda C."/>
            <person name="Hadaegh A."/>
            <person name="Iglesias-Rodriguez M.D."/>
            <person name="Jenkins J."/>
            <person name="Jones B.M."/>
            <person name="Lawson T."/>
            <person name="Leese F."/>
            <person name="Lindquist E."/>
            <person name="Lobanov A."/>
            <person name="Lomsadze A."/>
            <person name="Malik S.B."/>
            <person name="Marsh M.E."/>
            <person name="Mackinder L."/>
            <person name="Mock T."/>
            <person name="Mueller-Roeber B."/>
            <person name="Pagarete A."/>
            <person name="Parker M."/>
            <person name="Probert I."/>
            <person name="Quesneville H."/>
            <person name="Raines C."/>
            <person name="Rensing S.A."/>
            <person name="Riano-Pachon D.M."/>
            <person name="Richier S."/>
            <person name="Rokitta S."/>
            <person name="Shiraiwa Y."/>
            <person name="Soanes D.M."/>
            <person name="van der Giezen M."/>
            <person name="Wahlund T.M."/>
            <person name="Williams B."/>
            <person name="Wilson W."/>
            <person name="Wolfe G."/>
            <person name="Wurch L.L."/>
        </authorList>
    </citation>
    <scope>NUCLEOTIDE SEQUENCE</scope>
</reference>
<evidence type="ECO:0008006" key="5">
    <source>
        <dbReference type="Google" id="ProtNLM"/>
    </source>
</evidence>
<dbReference type="SUPFAM" id="SSF82199">
    <property type="entry name" value="SET domain"/>
    <property type="match status" value="1"/>
</dbReference>
<name>A0A0D3IM70_EMIH1</name>
<dbReference type="Gene3D" id="3.90.1410.10">
    <property type="entry name" value="set domain protein methyltransferase, domain 1"/>
    <property type="match status" value="1"/>
</dbReference>
<feature type="region of interest" description="Disordered" evidence="1">
    <location>
        <begin position="253"/>
        <end position="277"/>
    </location>
</feature>
<dbReference type="InterPro" id="IPR050600">
    <property type="entry name" value="SETD3_SETD6_MTase"/>
</dbReference>
<feature type="chain" id="PRO_5044291141" description="SET domain-containing protein" evidence="2">
    <location>
        <begin position="22"/>
        <end position="320"/>
    </location>
</feature>
<dbReference type="KEGG" id="ehx:EMIHUDRAFT_104231"/>
<dbReference type="HOGENOM" id="CLU_869975_0_0_1"/>
<keyword evidence="2" id="KW-0732">Signal</keyword>
<protein>
    <recommendedName>
        <fullName evidence="5">SET domain-containing protein</fullName>
    </recommendedName>
</protein>
<dbReference type="PANTHER" id="PTHR13271">
    <property type="entry name" value="UNCHARACTERIZED PUTATIVE METHYLTRANSFERASE"/>
    <property type="match status" value="1"/>
</dbReference>
<evidence type="ECO:0000313" key="3">
    <source>
        <dbReference type="EnsemblProtists" id="EOD12355"/>
    </source>
</evidence>
<evidence type="ECO:0000256" key="1">
    <source>
        <dbReference type="SAM" id="MobiDB-lite"/>
    </source>
</evidence>
<organism evidence="3 4">
    <name type="scientific">Emiliania huxleyi (strain CCMP1516)</name>
    <dbReference type="NCBI Taxonomy" id="280463"/>
    <lineage>
        <taxon>Eukaryota</taxon>
        <taxon>Haptista</taxon>
        <taxon>Haptophyta</taxon>
        <taxon>Prymnesiophyceae</taxon>
        <taxon>Isochrysidales</taxon>
        <taxon>Noelaerhabdaceae</taxon>
        <taxon>Emiliania</taxon>
    </lineage>
</organism>